<comment type="caution">
    <text evidence="1">The sequence shown here is derived from an EMBL/GenBank/DDBJ whole genome shotgun (WGS) entry which is preliminary data.</text>
</comment>
<gene>
    <name evidence="1" type="ORF">UR96_C0020G0010</name>
</gene>
<name>A0A0G0DD20_9BACT</name>
<organism evidence="1 2">
    <name type="scientific">candidate division WS6 bacterium GW2011_GWC1_36_11</name>
    <dbReference type="NCBI Taxonomy" id="1619090"/>
    <lineage>
        <taxon>Bacteria</taxon>
        <taxon>Candidatus Dojkabacteria</taxon>
    </lineage>
</organism>
<dbReference type="EMBL" id="LBRE01000020">
    <property type="protein sequence ID" value="KKP92134.1"/>
    <property type="molecule type" value="Genomic_DNA"/>
</dbReference>
<sequence length="339" mass="37260">MILKHRLLEKYDAYTFRIPVHSRDKVLVKAGDTVTEGADLYIRKGNNAKHSFYIPDQLNCSLDTAIRFITCIDGEFVNEGDVLAEKTSSGGLTVKRLISLSNGIVDLTRIKLGYIDVLGEEQEALIKSNFKAEILDVNPLEGITIKASALALDLLSVSSAERVLLAGEFVTLNMGKDIKLQGEESSYEGKIVFVGKHLHASLLRDLFEKGAKFVLTYSMDYQDFRNQGLPIGLIGGFGEMYSGGDLLGMLSDLNGSYAVIDFDESQIFFLKETKKLNTTESVFVKNLVGSKIVSRTLGSYGMTGEIMGVEGSSYVTVEWEHGGRSVTNIGSLEFVSYQV</sequence>
<dbReference type="Proteomes" id="UP000034140">
    <property type="component" value="Unassembled WGS sequence"/>
</dbReference>
<accession>A0A0G0DD20</accession>
<protein>
    <submittedName>
        <fullName evidence="1">Uncharacterized protein</fullName>
    </submittedName>
</protein>
<dbReference type="AlphaFoldDB" id="A0A0G0DD20"/>
<evidence type="ECO:0000313" key="1">
    <source>
        <dbReference type="EMBL" id="KKP92134.1"/>
    </source>
</evidence>
<evidence type="ECO:0000313" key="2">
    <source>
        <dbReference type="Proteomes" id="UP000034140"/>
    </source>
</evidence>
<proteinExistence type="predicted"/>
<reference evidence="1 2" key="1">
    <citation type="journal article" date="2015" name="Nature">
        <title>rRNA introns, odd ribosomes, and small enigmatic genomes across a large radiation of phyla.</title>
        <authorList>
            <person name="Brown C.T."/>
            <person name="Hug L.A."/>
            <person name="Thomas B.C."/>
            <person name="Sharon I."/>
            <person name="Castelle C.J."/>
            <person name="Singh A."/>
            <person name="Wilkins M.J."/>
            <person name="Williams K.H."/>
            <person name="Banfield J.F."/>
        </authorList>
    </citation>
    <scope>NUCLEOTIDE SEQUENCE [LARGE SCALE GENOMIC DNA]</scope>
</reference>